<protein>
    <submittedName>
        <fullName evidence="1">Uncharacterized protein</fullName>
    </submittedName>
</protein>
<organism evidence="1 2">
    <name type="scientific">Brassica napus</name>
    <name type="common">Rape</name>
    <dbReference type="NCBI Taxonomy" id="3708"/>
    <lineage>
        <taxon>Eukaryota</taxon>
        <taxon>Viridiplantae</taxon>
        <taxon>Streptophyta</taxon>
        <taxon>Embryophyta</taxon>
        <taxon>Tracheophyta</taxon>
        <taxon>Spermatophyta</taxon>
        <taxon>Magnoliopsida</taxon>
        <taxon>eudicotyledons</taxon>
        <taxon>Gunneridae</taxon>
        <taxon>Pentapetalae</taxon>
        <taxon>rosids</taxon>
        <taxon>malvids</taxon>
        <taxon>Brassicales</taxon>
        <taxon>Brassicaceae</taxon>
        <taxon>Brassiceae</taxon>
        <taxon>Brassica</taxon>
    </lineage>
</organism>
<evidence type="ECO:0000313" key="1">
    <source>
        <dbReference type="EMBL" id="KAH0859076.1"/>
    </source>
</evidence>
<comment type="caution">
    <text evidence="1">The sequence shown here is derived from an EMBL/GenBank/DDBJ whole genome shotgun (WGS) entry which is preliminary data.</text>
</comment>
<evidence type="ECO:0000313" key="2">
    <source>
        <dbReference type="Proteomes" id="UP000824890"/>
    </source>
</evidence>
<reference evidence="1 2" key="1">
    <citation type="submission" date="2021-05" db="EMBL/GenBank/DDBJ databases">
        <title>Genome Assembly of Synthetic Allotetraploid Brassica napus Reveals Homoeologous Exchanges between Subgenomes.</title>
        <authorList>
            <person name="Davis J.T."/>
        </authorList>
    </citation>
    <scope>NUCLEOTIDE SEQUENCE [LARGE SCALE GENOMIC DNA]</scope>
    <source>
        <strain evidence="2">cv. Da-Ae</strain>
        <tissue evidence="1">Seedling</tissue>
    </source>
</reference>
<proteinExistence type="predicted"/>
<dbReference type="Proteomes" id="UP000824890">
    <property type="component" value="Unassembled WGS sequence"/>
</dbReference>
<dbReference type="EMBL" id="JAGKQM010000019">
    <property type="protein sequence ID" value="KAH0859076.1"/>
    <property type="molecule type" value="Genomic_DNA"/>
</dbReference>
<keyword evidence="2" id="KW-1185">Reference proteome</keyword>
<feature type="non-terminal residue" evidence="1">
    <location>
        <position position="1"/>
    </location>
</feature>
<sequence length="71" mass="8082">SNLMPDMLLNAICAMSLDEKEFLTLPVSRCLGSLIRMKQAFLSMARMIEYKTIAWCMYGRVRGIALSKDSF</sequence>
<accession>A0ABQ7XVI0</accession>
<name>A0ABQ7XVI0_BRANA</name>
<gene>
    <name evidence="1" type="ORF">HID58_087337</name>
</gene>